<dbReference type="InterPro" id="IPR020904">
    <property type="entry name" value="Sc_DH/Rdtase_CS"/>
</dbReference>
<dbReference type="GO" id="GO:0004316">
    <property type="term" value="F:3-oxoacyl-[acyl-carrier-protein] reductase (NADPH) activity"/>
    <property type="evidence" value="ECO:0007669"/>
    <property type="project" value="UniProtKB-EC"/>
</dbReference>
<dbReference type="CDD" id="cd05233">
    <property type="entry name" value="SDR_c"/>
    <property type="match status" value="1"/>
</dbReference>
<feature type="domain" description="Ketoreductase" evidence="1">
    <location>
        <begin position="6"/>
        <end position="180"/>
    </location>
</feature>
<name>A0A3B1CQ01_9ZZZZ</name>
<dbReference type="PANTHER" id="PTHR43975">
    <property type="entry name" value="ZGC:101858"/>
    <property type="match status" value="1"/>
</dbReference>
<dbReference type="SMART" id="SM00822">
    <property type="entry name" value="PKS_KR"/>
    <property type="match status" value="1"/>
</dbReference>
<dbReference type="Pfam" id="PF13561">
    <property type="entry name" value="adh_short_C2"/>
    <property type="match status" value="1"/>
</dbReference>
<dbReference type="AlphaFoldDB" id="A0A3B1CQ01"/>
<dbReference type="PRINTS" id="PR00080">
    <property type="entry name" value="SDRFAMILY"/>
</dbReference>
<accession>A0A3B1CQ01</accession>
<dbReference type="InterPro" id="IPR002347">
    <property type="entry name" value="SDR_fam"/>
</dbReference>
<gene>
    <name evidence="2" type="ORF">MNBD_NITROSPIRAE01-343</name>
</gene>
<dbReference type="InterPro" id="IPR057326">
    <property type="entry name" value="KR_dom"/>
</dbReference>
<dbReference type="EC" id="1.1.1.100" evidence="2"/>
<protein>
    <submittedName>
        <fullName evidence="2">3-oxoacyl-[acyl-carrier protein] reductase</fullName>
        <ecNumber evidence="2">1.1.1.100</ecNumber>
    </submittedName>
</protein>
<evidence type="ECO:0000259" key="1">
    <source>
        <dbReference type="SMART" id="SM00822"/>
    </source>
</evidence>
<dbReference type="PRINTS" id="PR00081">
    <property type="entry name" value="GDHRDH"/>
</dbReference>
<sequence>MKLKDKVAVITGGNSGIGLSIAQEFKAEGAKIAILGRNKTTLEAAAQALGEGTVVVQGDVTQSADIEKLYRETVEAFGKIDVLVANAGVAKPRPCTEVDEANFDETADINFKGTFFTVQGAIPHLKKGASVILIGSIAGQIGHPGMSVYSATKAAIRSLARSFSAELLPMGIRVNNLSPGPIKTPIFDKMGLSKEEIDAFGSQIMTQVPMARFGESDEMAKAALFLASSDSSFVAGIDLVADGGMSQI</sequence>
<evidence type="ECO:0000313" key="2">
    <source>
        <dbReference type="EMBL" id="VAX32189.1"/>
    </source>
</evidence>
<dbReference type="NCBIfam" id="NF005559">
    <property type="entry name" value="PRK07231.1"/>
    <property type="match status" value="1"/>
</dbReference>
<reference evidence="2" key="1">
    <citation type="submission" date="2018-06" db="EMBL/GenBank/DDBJ databases">
        <authorList>
            <person name="Zhirakovskaya E."/>
        </authorList>
    </citation>
    <scope>NUCLEOTIDE SEQUENCE</scope>
</reference>
<dbReference type="FunFam" id="3.40.50.720:FF:000084">
    <property type="entry name" value="Short-chain dehydrogenase reductase"/>
    <property type="match status" value="1"/>
</dbReference>
<dbReference type="PROSITE" id="PS00061">
    <property type="entry name" value="ADH_SHORT"/>
    <property type="match status" value="1"/>
</dbReference>
<dbReference type="PANTHER" id="PTHR43975:SF2">
    <property type="entry name" value="EG:BACR7A4.14 PROTEIN-RELATED"/>
    <property type="match status" value="1"/>
</dbReference>
<dbReference type="SUPFAM" id="SSF51735">
    <property type="entry name" value="NAD(P)-binding Rossmann-fold domains"/>
    <property type="match status" value="1"/>
</dbReference>
<keyword evidence="2" id="KW-0560">Oxidoreductase</keyword>
<dbReference type="Gene3D" id="3.40.50.720">
    <property type="entry name" value="NAD(P)-binding Rossmann-like Domain"/>
    <property type="match status" value="1"/>
</dbReference>
<dbReference type="InterPro" id="IPR036291">
    <property type="entry name" value="NAD(P)-bd_dom_sf"/>
</dbReference>
<dbReference type="EMBL" id="UOGF01000085">
    <property type="protein sequence ID" value="VAX32189.1"/>
    <property type="molecule type" value="Genomic_DNA"/>
</dbReference>
<organism evidence="2">
    <name type="scientific">hydrothermal vent metagenome</name>
    <dbReference type="NCBI Taxonomy" id="652676"/>
    <lineage>
        <taxon>unclassified sequences</taxon>
        <taxon>metagenomes</taxon>
        <taxon>ecological metagenomes</taxon>
    </lineage>
</organism>
<proteinExistence type="predicted"/>